<feature type="compositionally biased region" description="Gly residues" evidence="1">
    <location>
        <begin position="23"/>
        <end position="39"/>
    </location>
</feature>
<sequence>MGHRRAGQRDGLRDPRQPALARGGAGPRGHRGGAAGLRGGRGRPAHGRALPRPRGLPDVLNAPGQPRRSPSPPGCATGRGRRPQAWA</sequence>
<evidence type="ECO:0000256" key="1">
    <source>
        <dbReference type="SAM" id="MobiDB-lite"/>
    </source>
</evidence>
<keyword evidence="2" id="KW-0804">Transcription</keyword>
<evidence type="ECO:0000313" key="3">
    <source>
        <dbReference type="Proteomes" id="UP001153328"/>
    </source>
</evidence>
<dbReference type="EMBL" id="CAJVAX010000019">
    <property type="protein sequence ID" value="CAG7650669.1"/>
    <property type="molecule type" value="Genomic_DNA"/>
</dbReference>
<dbReference type="GO" id="GO:0003899">
    <property type="term" value="F:DNA-directed RNA polymerase activity"/>
    <property type="evidence" value="ECO:0007669"/>
    <property type="project" value="UniProtKB-EC"/>
</dbReference>
<keyword evidence="2" id="KW-0548">Nucleotidyltransferase</keyword>
<protein>
    <submittedName>
        <fullName evidence="2">DNA-directed RNA polymerase III 31 kDa polypeptide</fullName>
        <ecNumber evidence="2">2.7.7.6</ecNumber>
    </submittedName>
</protein>
<feature type="region of interest" description="Disordered" evidence="1">
    <location>
        <begin position="1"/>
        <end position="87"/>
    </location>
</feature>
<name>A0A9W4H4R7_9ACTN</name>
<keyword evidence="2" id="KW-0808">Transferase</keyword>
<feature type="compositionally biased region" description="Basic residues" evidence="1">
    <location>
        <begin position="40"/>
        <end position="51"/>
    </location>
</feature>
<proteinExistence type="predicted"/>
<organism evidence="2 3">
    <name type="scientific">Actinacidiphila bryophytorum</name>
    <dbReference type="NCBI Taxonomy" id="1436133"/>
    <lineage>
        <taxon>Bacteria</taxon>
        <taxon>Bacillati</taxon>
        <taxon>Actinomycetota</taxon>
        <taxon>Actinomycetes</taxon>
        <taxon>Kitasatosporales</taxon>
        <taxon>Streptomycetaceae</taxon>
        <taxon>Actinacidiphila</taxon>
    </lineage>
</organism>
<dbReference type="Proteomes" id="UP001153328">
    <property type="component" value="Unassembled WGS sequence"/>
</dbReference>
<dbReference type="AlphaFoldDB" id="A0A9W4H4R7"/>
<dbReference type="EC" id="2.7.7.6" evidence="2"/>
<reference evidence="2" key="1">
    <citation type="submission" date="2021-06" db="EMBL/GenBank/DDBJ databases">
        <authorList>
            <person name="Arsene-Ploetze F."/>
        </authorList>
    </citation>
    <scope>NUCLEOTIDE SEQUENCE</scope>
    <source>
        <strain evidence="2">SBRY1</strain>
    </source>
</reference>
<gene>
    <name evidence="2" type="ORF">SBRY_50418</name>
</gene>
<dbReference type="GO" id="GO:0000428">
    <property type="term" value="C:DNA-directed RNA polymerase complex"/>
    <property type="evidence" value="ECO:0007669"/>
    <property type="project" value="UniProtKB-KW"/>
</dbReference>
<comment type="caution">
    <text evidence="2">The sequence shown here is derived from an EMBL/GenBank/DDBJ whole genome shotgun (WGS) entry which is preliminary data.</text>
</comment>
<keyword evidence="3" id="KW-1185">Reference proteome</keyword>
<evidence type="ECO:0000313" key="2">
    <source>
        <dbReference type="EMBL" id="CAG7650669.1"/>
    </source>
</evidence>
<keyword evidence="2" id="KW-0240">DNA-directed RNA polymerase</keyword>
<feature type="compositionally biased region" description="Basic and acidic residues" evidence="1">
    <location>
        <begin position="7"/>
        <end position="16"/>
    </location>
</feature>
<accession>A0A9W4H4R7</accession>